<dbReference type="GO" id="GO:0003824">
    <property type="term" value="F:catalytic activity"/>
    <property type="evidence" value="ECO:0007669"/>
    <property type="project" value="InterPro"/>
</dbReference>
<gene>
    <name evidence="1" type="ORF">CJ231_00225</name>
</gene>
<dbReference type="InterPro" id="IPR016193">
    <property type="entry name" value="Cytidine_deaminase-like"/>
</dbReference>
<proteinExistence type="predicted"/>
<reference evidence="1 2" key="1">
    <citation type="submission" date="2017-09" db="EMBL/GenBank/DDBJ databases">
        <title>Bacterial strain isolated from the female urinary microbiota.</title>
        <authorList>
            <person name="Thomas-White K."/>
            <person name="Kumar N."/>
            <person name="Forster S."/>
            <person name="Putonti C."/>
            <person name="Lawley T."/>
            <person name="Wolfe A.J."/>
        </authorList>
    </citation>
    <scope>NUCLEOTIDE SEQUENCE [LARGE SCALE GENOMIC DNA]</scope>
    <source>
        <strain evidence="1 2">UMB0536</strain>
    </source>
</reference>
<dbReference type="RefSeq" id="WP_102696221.1">
    <property type="nucleotide sequence ID" value="NZ_JBKVBI010000001.1"/>
</dbReference>
<protein>
    <submittedName>
        <fullName evidence="1">DUF1893 domain-containing protein</fullName>
    </submittedName>
</protein>
<sequence>MLMMNELIDKLHIEQCSLVLLHEGNIRTFEGRGVRMLYNLLNDEPESLFKSKVAIKAVGKTAAKAMVDGGVTEVYADVISEEAHNRLKDAGIKVDYDKKVNHQRFLEIWKQMGEIKD</sequence>
<comment type="caution">
    <text evidence="1">The sequence shown here is derived from an EMBL/GenBank/DDBJ whole genome shotgun (WGS) entry which is preliminary data.</text>
</comment>
<dbReference type="SUPFAM" id="SSF53927">
    <property type="entry name" value="Cytidine deaminase-like"/>
    <property type="match status" value="1"/>
</dbReference>
<dbReference type="EMBL" id="PNGJ01000001">
    <property type="protein sequence ID" value="PMC25282.1"/>
    <property type="molecule type" value="Genomic_DNA"/>
</dbReference>
<evidence type="ECO:0000313" key="2">
    <source>
        <dbReference type="Proteomes" id="UP000235564"/>
    </source>
</evidence>
<dbReference type="Proteomes" id="UP000235564">
    <property type="component" value="Unassembled WGS sequence"/>
</dbReference>
<dbReference type="InterPro" id="IPR037081">
    <property type="entry name" value="Hyp_TM1506"/>
</dbReference>
<evidence type="ECO:0000313" key="1">
    <source>
        <dbReference type="EMBL" id="PMC25282.1"/>
    </source>
</evidence>
<dbReference type="Gene3D" id="3.40.140.30">
    <property type="entry name" value="Hypothetical protein TM1506"/>
    <property type="match status" value="1"/>
</dbReference>
<organism evidence="1 2">
    <name type="scientific">Hoylesella buccalis</name>
    <dbReference type="NCBI Taxonomy" id="28127"/>
    <lineage>
        <taxon>Bacteria</taxon>
        <taxon>Pseudomonadati</taxon>
        <taxon>Bacteroidota</taxon>
        <taxon>Bacteroidia</taxon>
        <taxon>Bacteroidales</taxon>
        <taxon>Prevotellaceae</taxon>
        <taxon>Hoylesella</taxon>
    </lineage>
</organism>
<name>A0A2N6QTB1_9BACT</name>
<accession>A0A2N6QTB1</accession>
<dbReference type="OrthoDB" id="9815422at2"/>
<dbReference type="AlphaFoldDB" id="A0A2N6QTB1"/>
<dbReference type="Pfam" id="PF08973">
    <property type="entry name" value="TM1506"/>
    <property type="match status" value="1"/>
</dbReference>
<dbReference type="InterPro" id="IPR015067">
    <property type="entry name" value="DUF1893_TM1506-like"/>
</dbReference>